<dbReference type="AlphaFoldDB" id="A0A427XT99"/>
<evidence type="ECO:0000313" key="2">
    <source>
        <dbReference type="EMBL" id="RSH82132.1"/>
    </source>
</evidence>
<keyword evidence="3" id="KW-1185">Reference proteome</keyword>
<dbReference type="OrthoDB" id="4850at2759"/>
<comment type="caution">
    <text evidence="2">The sequence shown here is derived from an EMBL/GenBank/DDBJ whole genome shotgun (WGS) entry which is preliminary data.</text>
</comment>
<feature type="compositionally biased region" description="Low complexity" evidence="1">
    <location>
        <begin position="233"/>
        <end position="267"/>
    </location>
</feature>
<evidence type="ECO:0000256" key="1">
    <source>
        <dbReference type="SAM" id="MobiDB-lite"/>
    </source>
</evidence>
<feature type="compositionally biased region" description="Polar residues" evidence="1">
    <location>
        <begin position="222"/>
        <end position="232"/>
    </location>
</feature>
<dbReference type="PANTHER" id="PTHR37948">
    <property type="entry name" value="ZGC:113208"/>
    <property type="match status" value="1"/>
</dbReference>
<protein>
    <submittedName>
        <fullName evidence="2">Uncharacterized protein</fullName>
    </submittedName>
</protein>
<dbReference type="Proteomes" id="UP000279259">
    <property type="component" value="Unassembled WGS sequence"/>
</dbReference>
<dbReference type="PANTHER" id="PTHR37948:SF1">
    <property type="entry name" value="BLL5189 PROTEIN"/>
    <property type="match status" value="1"/>
</dbReference>
<feature type="region of interest" description="Disordered" evidence="1">
    <location>
        <begin position="142"/>
        <end position="275"/>
    </location>
</feature>
<reference evidence="2 3" key="1">
    <citation type="submission" date="2018-11" db="EMBL/GenBank/DDBJ databases">
        <title>Genome sequence of Saitozyma podzolica DSM 27192.</title>
        <authorList>
            <person name="Aliyu H."/>
            <person name="Gorte O."/>
            <person name="Ochsenreither K."/>
        </authorList>
    </citation>
    <scope>NUCLEOTIDE SEQUENCE [LARGE SCALE GENOMIC DNA]</scope>
    <source>
        <strain evidence="2 3">DSM 27192</strain>
    </source>
</reference>
<organism evidence="2 3">
    <name type="scientific">Saitozyma podzolica</name>
    <dbReference type="NCBI Taxonomy" id="1890683"/>
    <lineage>
        <taxon>Eukaryota</taxon>
        <taxon>Fungi</taxon>
        <taxon>Dikarya</taxon>
        <taxon>Basidiomycota</taxon>
        <taxon>Agaricomycotina</taxon>
        <taxon>Tremellomycetes</taxon>
        <taxon>Tremellales</taxon>
        <taxon>Trimorphomycetaceae</taxon>
        <taxon>Saitozyma</taxon>
    </lineage>
</organism>
<gene>
    <name evidence="2" type="ORF">EHS25_006065</name>
</gene>
<evidence type="ECO:0000313" key="3">
    <source>
        <dbReference type="Proteomes" id="UP000279259"/>
    </source>
</evidence>
<feature type="compositionally biased region" description="Basic and acidic residues" evidence="1">
    <location>
        <begin position="164"/>
        <end position="183"/>
    </location>
</feature>
<sequence length="287" mass="30954">MNPSQTQLRRIPKLNVRHRADCPSDTYSNLLRAPLLSSTALSSLPFPLPASPSTHLTNPNPEGSINRFGVRAGQSLAEWEKAGWVWEGDPRGWAEWSGDVSGTASDRDGCWDVAGSSREAWSLDARGPLGTDFGQESLRFEGQMPSHESPRSESHRRKGGLWSVDRRPLGESRRQRGYFHHETSGTSAKLDQTGRVPSFAFASSVRGRETAQKSGILPPGFSSPSRRATLSASSYPLNRSPSYSSPSPALSSPSPALSSPSPAPSANQLTLQGSKWQALQAASSAPY</sequence>
<name>A0A427XT99_9TREE</name>
<proteinExistence type="predicted"/>
<accession>A0A427XT99</accession>
<dbReference type="STRING" id="1890683.A0A427XT99"/>
<dbReference type="EMBL" id="RSCD01000028">
    <property type="protein sequence ID" value="RSH82132.1"/>
    <property type="molecule type" value="Genomic_DNA"/>
</dbReference>